<dbReference type="InterPro" id="IPR019052">
    <property type="entry name" value="DUF2383"/>
</dbReference>
<name>A0A1G6AIK0_9BACT</name>
<dbReference type="InterPro" id="IPR012347">
    <property type="entry name" value="Ferritin-like"/>
</dbReference>
<dbReference type="InterPro" id="IPR009078">
    <property type="entry name" value="Ferritin-like_SF"/>
</dbReference>
<dbReference type="STRING" id="617002.SAMN05660653_00375"/>
<gene>
    <name evidence="2" type="ORF">SAMN05660653_00375</name>
</gene>
<dbReference type="RefSeq" id="WP_092116664.1">
    <property type="nucleotide sequence ID" value="NZ_FMXO01000002.1"/>
</dbReference>
<keyword evidence="3" id="KW-1185">Reference proteome</keyword>
<dbReference type="Proteomes" id="UP000198771">
    <property type="component" value="Unassembled WGS sequence"/>
</dbReference>
<accession>A0A1G6AIK0</accession>
<dbReference type="Gene3D" id="1.20.1260.10">
    <property type="match status" value="1"/>
</dbReference>
<dbReference type="SUPFAM" id="SSF47240">
    <property type="entry name" value="Ferritin-like"/>
    <property type="match status" value="1"/>
</dbReference>
<dbReference type="AlphaFoldDB" id="A0A1G6AIK0"/>
<proteinExistence type="predicted"/>
<organism evidence="2 3">
    <name type="scientific">Desulfonatronum thiosulfatophilum</name>
    <dbReference type="NCBI Taxonomy" id="617002"/>
    <lineage>
        <taxon>Bacteria</taxon>
        <taxon>Pseudomonadati</taxon>
        <taxon>Thermodesulfobacteriota</taxon>
        <taxon>Desulfovibrionia</taxon>
        <taxon>Desulfovibrionales</taxon>
        <taxon>Desulfonatronaceae</taxon>
        <taxon>Desulfonatronum</taxon>
    </lineage>
</organism>
<evidence type="ECO:0000259" key="1">
    <source>
        <dbReference type="Pfam" id="PF09537"/>
    </source>
</evidence>
<evidence type="ECO:0000313" key="3">
    <source>
        <dbReference type="Proteomes" id="UP000198771"/>
    </source>
</evidence>
<reference evidence="2 3" key="1">
    <citation type="submission" date="2016-10" db="EMBL/GenBank/DDBJ databases">
        <authorList>
            <person name="de Groot N.N."/>
        </authorList>
    </citation>
    <scope>NUCLEOTIDE SEQUENCE [LARGE SCALE GENOMIC DNA]</scope>
    <source>
        <strain evidence="2 3">ASO4-2</strain>
    </source>
</reference>
<dbReference type="OrthoDB" id="5395623at2"/>
<evidence type="ECO:0000313" key="2">
    <source>
        <dbReference type="EMBL" id="SDB08170.1"/>
    </source>
</evidence>
<feature type="domain" description="DUF2383" evidence="1">
    <location>
        <begin position="7"/>
        <end position="111"/>
    </location>
</feature>
<dbReference type="EMBL" id="FMXO01000002">
    <property type="protein sequence ID" value="SDB08170.1"/>
    <property type="molecule type" value="Genomic_DNA"/>
</dbReference>
<protein>
    <recommendedName>
        <fullName evidence="1">DUF2383 domain-containing protein</fullName>
    </recommendedName>
</protein>
<dbReference type="CDD" id="cd00657">
    <property type="entry name" value="Ferritin_like"/>
    <property type="match status" value="1"/>
</dbReference>
<sequence length="160" mass="18028">MDKDQAFKNLIHLVQLDIDAVHAYDQAIKNIDVPAIKDQLLKFRDDHKRHVDELSPEITALGGTPPEFSKDFKGYLISGFTSLRSSTGTEGALKAMHSNEKMTNKNYDEAMTWSLPESAKAIVTKGFNDERIHIDYIARTLDKRTWEGMENTSSSSTLNP</sequence>
<dbReference type="Pfam" id="PF09537">
    <property type="entry name" value="DUF2383"/>
    <property type="match status" value="1"/>
</dbReference>